<dbReference type="SUPFAM" id="SSF54631">
    <property type="entry name" value="CBS-domain pair"/>
    <property type="match status" value="1"/>
</dbReference>
<dbReference type="Gene3D" id="3.40.50.300">
    <property type="entry name" value="P-loop containing nucleotide triphosphate hydrolases"/>
    <property type="match status" value="1"/>
</dbReference>
<keyword evidence="3" id="KW-0547">Nucleotide-binding</keyword>
<dbReference type="PANTHER" id="PTHR43117:SF4">
    <property type="entry name" value="OSMOPROTECTANT IMPORT ATP-BINDING PROTEIN OSMV"/>
    <property type="match status" value="1"/>
</dbReference>
<evidence type="ECO:0000256" key="3">
    <source>
        <dbReference type="ARBA" id="ARBA00022741"/>
    </source>
</evidence>
<organism evidence="7 8">
    <name type="scientific">Actinomadura macrotermitis</name>
    <dbReference type="NCBI Taxonomy" id="2585200"/>
    <lineage>
        <taxon>Bacteria</taxon>
        <taxon>Bacillati</taxon>
        <taxon>Actinomycetota</taxon>
        <taxon>Actinomycetes</taxon>
        <taxon>Streptosporangiales</taxon>
        <taxon>Thermomonosporaceae</taxon>
        <taxon>Actinomadura</taxon>
    </lineage>
</organism>
<dbReference type="Proteomes" id="UP000487268">
    <property type="component" value="Unassembled WGS sequence"/>
</dbReference>
<proteinExistence type="inferred from homology"/>
<accession>A0A7K0C2X9</accession>
<evidence type="ECO:0000313" key="7">
    <source>
        <dbReference type="EMBL" id="MQY07791.1"/>
    </source>
</evidence>
<dbReference type="Pfam" id="PF00005">
    <property type="entry name" value="ABC_tran"/>
    <property type="match status" value="1"/>
</dbReference>
<name>A0A7K0C2X9_9ACTN</name>
<dbReference type="RefSeq" id="WP_235960398.1">
    <property type="nucleotide sequence ID" value="NZ_WEGH01000004.1"/>
</dbReference>
<dbReference type="GO" id="GO:0015418">
    <property type="term" value="F:ABC-type quaternary ammonium compound transporting activity"/>
    <property type="evidence" value="ECO:0007669"/>
    <property type="project" value="UniProtKB-EC"/>
</dbReference>
<evidence type="ECO:0000313" key="8">
    <source>
        <dbReference type="Proteomes" id="UP000487268"/>
    </source>
</evidence>
<dbReference type="InterPro" id="IPR046342">
    <property type="entry name" value="CBS_dom_sf"/>
</dbReference>
<dbReference type="InterPro" id="IPR003593">
    <property type="entry name" value="AAA+_ATPase"/>
</dbReference>
<dbReference type="EMBL" id="WEGH01000004">
    <property type="protein sequence ID" value="MQY07791.1"/>
    <property type="molecule type" value="Genomic_DNA"/>
</dbReference>
<dbReference type="SMART" id="SM00382">
    <property type="entry name" value="AAA"/>
    <property type="match status" value="1"/>
</dbReference>
<dbReference type="EC" id="7.6.2.9" evidence="5"/>
<comment type="similarity">
    <text evidence="1">Belongs to the ABC transporter superfamily.</text>
</comment>
<keyword evidence="7" id="KW-0378">Hydrolase</keyword>
<protein>
    <recommendedName>
        <fullName evidence="5">ABC-type quaternary amine transporter</fullName>
        <ecNumber evidence="5">7.6.2.9</ecNumber>
    </recommendedName>
</protein>
<dbReference type="GO" id="GO:0016887">
    <property type="term" value="F:ATP hydrolysis activity"/>
    <property type="evidence" value="ECO:0007669"/>
    <property type="project" value="InterPro"/>
</dbReference>
<keyword evidence="4 7" id="KW-0067">ATP-binding</keyword>
<dbReference type="InterPro" id="IPR027417">
    <property type="entry name" value="P-loop_NTPase"/>
</dbReference>
<comment type="caution">
    <text evidence="7">The sequence shown here is derived from an EMBL/GenBank/DDBJ whole genome shotgun (WGS) entry which is preliminary data.</text>
</comment>
<gene>
    <name evidence="7" type="primary">osmV_2</name>
    <name evidence="7" type="ORF">ACRB68_58930</name>
</gene>
<dbReference type="GO" id="GO:0005524">
    <property type="term" value="F:ATP binding"/>
    <property type="evidence" value="ECO:0007669"/>
    <property type="project" value="UniProtKB-KW"/>
</dbReference>
<evidence type="ECO:0000256" key="5">
    <source>
        <dbReference type="ARBA" id="ARBA00066388"/>
    </source>
</evidence>
<dbReference type="InterPro" id="IPR017871">
    <property type="entry name" value="ABC_transporter-like_CS"/>
</dbReference>
<dbReference type="PROSITE" id="PS50893">
    <property type="entry name" value="ABC_TRANSPORTER_2"/>
    <property type="match status" value="1"/>
</dbReference>
<evidence type="ECO:0000256" key="2">
    <source>
        <dbReference type="ARBA" id="ARBA00022448"/>
    </source>
</evidence>
<dbReference type="PROSITE" id="PS00211">
    <property type="entry name" value="ABC_TRANSPORTER_1"/>
    <property type="match status" value="1"/>
</dbReference>
<keyword evidence="8" id="KW-1185">Reference proteome</keyword>
<evidence type="ECO:0000256" key="4">
    <source>
        <dbReference type="ARBA" id="ARBA00022840"/>
    </source>
</evidence>
<dbReference type="FunFam" id="3.40.50.300:FF:000425">
    <property type="entry name" value="Probable ABC transporter, ATP-binding subunit"/>
    <property type="match status" value="1"/>
</dbReference>
<dbReference type="InterPro" id="IPR003439">
    <property type="entry name" value="ABC_transporter-like_ATP-bd"/>
</dbReference>
<keyword evidence="2" id="KW-0813">Transport</keyword>
<dbReference type="PANTHER" id="PTHR43117">
    <property type="entry name" value="OSMOPROTECTANT IMPORT ATP-BINDING PROTEIN OSMV"/>
    <property type="match status" value="1"/>
</dbReference>
<dbReference type="SUPFAM" id="SSF52540">
    <property type="entry name" value="P-loop containing nucleoside triphosphate hydrolases"/>
    <property type="match status" value="1"/>
</dbReference>
<feature type="domain" description="ABC transporter" evidence="6">
    <location>
        <begin position="6"/>
        <end position="243"/>
    </location>
</feature>
<evidence type="ECO:0000259" key="6">
    <source>
        <dbReference type="PROSITE" id="PS50893"/>
    </source>
</evidence>
<dbReference type="AlphaFoldDB" id="A0A7K0C2X9"/>
<reference evidence="7 8" key="1">
    <citation type="submission" date="2019-10" db="EMBL/GenBank/DDBJ databases">
        <title>Actinomadura rubteroloni sp. nov. and Actinomadura macrotermitis sp. nov., isolated from the gut of fungus growing-termite Macrotermes natalensis.</title>
        <authorList>
            <person name="Benndorf R."/>
            <person name="Martin K."/>
            <person name="Kuefner M."/>
            <person name="De Beer W."/>
            <person name="Kaster A.-K."/>
            <person name="Vollmers J."/>
            <person name="Poulsen M."/>
            <person name="Beemelmanns C."/>
        </authorList>
    </citation>
    <scope>NUCLEOTIDE SEQUENCE [LARGE SCALE GENOMIC DNA]</scope>
    <source>
        <strain evidence="7 8">RB68</strain>
    </source>
</reference>
<sequence>MTDEMIRLDGVTKRYPGTDAPAVGGLTLGVRAGETAVLLGPSGCGKTTTLRLINRLIEPTSGRIFLDGEDVTRADPDRLRRRIGYVIQQVGLFPHMTIADNIGLIPRTLGWDKKKIRARVDELLDLVGLDPGTYRRRYPKELSGGQQQRVGVARALAADPPALLMDEPFGAIDPITRERLQDAFLELQARIGKTIVLVTHDLTEALKLGDRIAILGQGARLVQYDTPAAILGEPADDFVAEFVGAGAAMRRLRLVAAGSIELEPLGGDHAGWPEVQAEQSLYEALDTMLRSGRERALVADGDGRPLGSLSWAAIVRETPA</sequence>
<evidence type="ECO:0000256" key="1">
    <source>
        <dbReference type="ARBA" id="ARBA00005417"/>
    </source>
</evidence>